<dbReference type="PANTHER" id="PTHR42872:SF6">
    <property type="entry name" value="PROTEIN-GLUTAMATE METHYLESTERASE_PROTEIN-GLUTAMINE GLUTAMINASE"/>
    <property type="match status" value="1"/>
</dbReference>
<dbReference type="AlphaFoldDB" id="A0A844QLA7"/>
<dbReference type="GO" id="GO:0006935">
    <property type="term" value="P:chemotaxis"/>
    <property type="evidence" value="ECO:0007669"/>
    <property type="project" value="UniProtKB-UniRule"/>
</dbReference>
<accession>A0A844QLA7</accession>
<dbReference type="HAMAP" id="MF_00099">
    <property type="entry name" value="CheB_chemtxs"/>
    <property type="match status" value="1"/>
</dbReference>
<dbReference type="InterPro" id="IPR001789">
    <property type="entry name" value="Sig_transdc_resp-reg_receiver"/>
</dbReference>
<dbReference type="InterPro" id="IPR035909">
    <property type="entry name" value="CheB_C"/>
</dbReference>
<keyword evidence="1 5" id="KW-0963">Cytoplasm</keyword>
<dbReference type="PROSITE" id="PS50110">
    <property type="entry name" value="RESPONSE_REGULATORY"/>
    <property type="match status" value="1"/>
</dbReference>
<dbReference type="GO" id="GO:0008984">
    <property type="term" value="F:protein-glutamate methylesterase activity"/>
    <property type="evidence" value="ECO:0007669"/>
    <property type="project" value="UniProtKB-UniRule"/>
</dbReference>
<dbReference type="GO" id="GO:0000156">
    <property type="term" value="F:phosphorelay response regulator activity"/>
    <property type="evidence" value="ECO:0007669"/>
    <property type="project" value="InterPro"/>
</dbReference>
<dbReference type="Pfam" id="PF01339">
    <property type="entry name" value="CheB_methylest"/>
    <property type="match status" value="1"/>
</dbReference>
<proteinExistence type="inferred from homology"/>
<comment type="subcellular location">
    <subcellularLocation>
        <location evidence="5">Cytoplasm</location>
    </subcellularLocation>
</comment>
<dbReference type="GO" id="GO:0032259">
    <property type="term" value="P:methylation"/>
    <property type="evidence" value="ECO:0007669"/>
    <property type="project" value="UniProtKB-KW"/>
</dbReference>
<dbReference type="PANTHER" id="PTHR42872">
    <property type="entry name" value="PROTEIN-GLUTAMATE METHYLESTERASE/PROTEIN-GLUTAMINE GLUTAMINASE"/>
    <property type="match status" value="1"/>
</dbReference>
<comment type="catalytic activity">
    <reaction evidence="4 5">
        <text>[protein]-L-glutamate 5-O-methyl ester + H2O = L-glutamyl-[protein] + methanol + H(+)</text>
        <dbReference type="Rhea" id="RHEA:23236"/>
        <dbReference type="Rhea" id="RHEA-COMP:10208"/>
        <dbReference type="Rhea" id="RHEA-COMP:10311"/>
        <dbReference type="ChEBI" id="CHEBI:15377"/>
        <dbReference type="ChEBI" id="CHEBI:15378"/>
        <dbReference type="ChEBI" id="CHEBI:17790"/>
        <dbReference type="ChEBI" id="CHEBI:29973"/>
        <dbReference type="ChEBI" id="CHEBI:82795"/>
        <dbReference type="EC" id="3.1.1.61"/>
    </reaction>
</comment>
<feature type="domain" description="Response regulatory" evidence="9">
    <location>
        <begin position="14"/>
        <end position="131"/>
    </location>
</feature>
<evidence type="ECO:0000256" key="5">
    <source>
        <dbReference type="HAMAP-Rule" id="MF_00099"/>
    </source>
</evidence>
<comment type="catalytic activity">
    <reaction evidence="5">
        <text>L-glutaminyl-[protein] + H2O = L-glutamyl-[protein] + NH4(+)</text>
        <dbReference type="Rhea" id="RHEA:16441"/>
        <dbReference type="Rhea" id="RHEA-COMP:10207"/>
        <dbReference type="Rhea" id="RHEA-COMP:10208"/>
        <dbReference type="ChEBI" id="CHEBI:15377"/>
        <dbReference type="ChEBI" id="CHEBI:28938"/>
        <dbReference type="ChEBI" id="CHEBI:29973"/>
        <dbReference type="ChEBI" id="CHEBI:30011"/>
        <dbReference type="EC" id="3.5.1.44"/>
    </reaction>
</comment>
<evidence type="ECO:0000256" key="7">
    <source>
        <dbReference type="PROSITE-ProRule" id="PRU00169"/>
    </source>
</evidence>
<dbReference type="Proteomes" id="UP000463224">
    <property type="component" value="Unassembled WGS sequence"/>
</dbReference>
<dbReference type="GO" id="GO:0050568">
    <property type="term" value="F:protein-glutamine glutaminase activity"/>
    <property type="evidence" value="ECO:0007669"/>
    <property type="project" value="UniProtKB-UniRule"/>
</dbReference>
<evidence type="ECO:0000259" key="10">
    <source>
        <dbReference type="PROSITE" id="PS50122"/>
    </source>
</evidence>
<evidence type="ECO:0000256" key="6">
    <source>
        <dbReference type="PROSITE-ProRule" id="PRU00050"/>
    </source>
</evidence>
<evidence type="ECO:0000256" key="4">
    <source>
        <dbReference type="ARBA" id="ARBA00048267"/>
    </source>
</evidence>
<dbReference type="SUPFAM" id="SSF52738">
    <property type="entry name" value="Methylesterase CheB, C-terminal domain"/>
    <property type="match status" value="1"/>
</dbReference>
<evidence type="ECO:0000256" key="3">
    <source>
        <dbReference type="ARBA" id="ARBA00022801"/>
    </source>
</evidence>
<feature type="region of interest" description="Disordered" evidence="8">
    <location>
        <begin position="136"/>
        <end position="159"/>
    </location>
</feature>
<evidence type="ECO:0000259" key="9">
    <source>
        <dbReference type="PROSITE" id="PS50110"/>
    </source>
</evidence>
<evidence type="ECO:0000313" key="11">
    <source>
        <dbReference type="EMBL" id="MVA98419.1"/>
    </source>
</evidence>
<dbReference type="NCBIfam" id="NF009206">
    <property type="entry name" value="PRK12555.1"/>
    <property type="match status" value="1"/>
</dbReference>
<comment type="domain">
    <text evidence="5">Contains a C-terminal catalytic domain, and an N-terminal region which modulates catalytic activity.</text>
</comment>
<dbReference type="EMBL" id="WPHG01000003">
    <property type="protein sequence ID" value="MVA98419.1"/>
    <property type="molecule type" value="Genomic_DNA"/>
</dbReference>
<dbReference type="Gene3D" id="3.40.50.180">
    <property type="entry name" value="Methylesterase CheB, C-terminal domain"/>
    <property type="match status" value="1"/>
</dbReference>
<keyword evidence="2 5" id="KW-0145">Chemotaxis</keyword>
<feature type="modified residue" description="4-aspartylphosphate" evidence="5 7">
    <location>
        <position position="65"/>
    </location>
</feature>
<reference evidence="11 12" key="1">
    <citation type="submission" date="2019-12" db="EMBL/GenBank/DDBJ databases">
        <title>Nitratireductor arenosus sp. nov., Isolated from sea sand, Jeju island, South Korea.</title>
        <authorList>
            <person name="Kim W."/>
        </authorList>
    </citation>
    <scope>NUCLEOTIDE SEQUENCE [LARGE SCALE GENOMIC DNA]</scope>
    <source>
        <strain evidence="11 12">CAU 1489</strain>
    </source>
</reference>
<dbReference type="EC" id="3.1.1.61" evidence="5"/>
<evidence type="ECO:0000256" key="8">
    <source>
        <dbReference type="SAM" id="MobiDB-lite"/>
    </source>
</evidence>
<dbReference type="NCBIfam" id="NF001965">
    <property type="entry name" value="PRK00742.1"/>
    <property type="match status" value="1"/>
</dbReference>
<dbReference type="Gene3D" id="3.40.50.2300">
    <property type="match status" value="1"/>
</dbReference>
<dbReference type="SMART" id="SM00448">
    <property type="entry name" value="REC"/>
    <property type="match status" value="1"/>
</dbReference>
<dbReference type="PROSITE" id="PS50122">
    <property type="entry name" value="CHEB"/>
    <property type="match status" value="1"/>
</dbReference>
<name>A0A844QLA7_9HYPH</name>
<dbReference type="RefSeq" id="WP_156713360.1">
    <property type="nucleotide sequence ID" value="NZ_WPHG01000003.1"/>
</dbReference>
<dbReference type="EC" id="3.5.1.44" evidence="5"/>
<keyword evidence="11" id="KW-0489">Methyltransferase</keyword>
<comment type="function">
    <text evidence="5">Involved in chemotaxis. Part of a chemotaxis signal transduction system that modulates chemotaxis in response to various stimuli. Catalyzes the demethylation of specific methylglutamate residues introduced into the chemoreceptors (methyl-accepting chemotaxis proteins or MCP) by CheR. Also mediates the irreversible deamidation of specific glutamine residues to glutamic acid.</text>
</comment>
<dbReference type="PIRSF" id="PIRSF000876">
    <property type="entry name" value="RR_chemtxs_CheB"/>
    <property type="match status" value="1"/>
</dbReference>
<dbReference type="GO" id="GO:0008168">
    <property type="term" value="F:methyltransferase activity"/>
    <property type="evidence" value="ECO:0007669"/>
    <property type="project" value="UniProtKB-KW"/>
</dbReference>
<evidence type="ECO:0000256" key="2">
    <source>
        <dbReference type="ARBA" id="ARBA00022500"/>
    </source>
</evidence>
<organism evidence="11 12">
    <name type="scientific">Nitratireductor arenosus</name>
    <dbReference type="NCBI Taxonomy" id="2682096"/>
    <lineage>
        <taxon>Bacteria</taxon>
        <taxon>Pseudomonadati</taxon>
        <taxon>Pseudomonadota</taxon>
        <taxon>Alphaproteobacteria</taxon>
        <taxon>Hyphomicrobiales</taxon>
        <taxon>Phyllobacteriaceae</taxon>
        <taxon>Nitratireductor</taxon>
    </lineage>
</organism>
<protein>
    <recommendedName>
        <fullName evidence="5">Protein-glutamate methylesterase/protein-glutamine glutaminase</fullName>
        <ecNumber evidence="5">3.1.1.61</ecNumber>
        <ecNumber evidence="5">3.5.1.44</ecNumber>
    </recommendedName>
</protein>
<feature type="domain" description="CheB-type methylesterase" evidence="10">
    <location>
        <begin position="163"/>
        <end position="349"/>
    </location>
</feature>
<dbReference type="InterPro" id="IPR008248">
    <property type="entry name" value="CheB-like"/>
</dbReference>
<feature type="active site" evidence="5 6">
    <location>
        <position position="175"/>
    </location>
</feature>
<dbReference type="SUPFAM" id="SSF52172">
    <property type="entry name" value="CheY-like"/>
    <property type="match status" value="1"/>
</dbReference>
<keyword evidence="11" id="KW-0808">Transferase</keyword>
<dbReference type="Pfam" id="PF00072">
    <property type="entry name" value="Response_reg"/>
    <property type="match status" value="1"/>
</dbReference>
<feature type="active site" evidence="5 6">
    <location>
        <position position="201"/>
    </location>
</feature>
<evidence type="ECO:0000256" key="1">
    <source>
        <dbReference type="ARBA" id="ARBA00022490"/>
    </source>
</evidence>
<dbReference type="InterPro" id="IPR011006">
    <property type="entry name" value="CheY-like_superfamily"/>
</dbReference>
<comment type="similarity">
    <text evidence="5">Belongs to the CheB family.</text>
</comment>
<dbReference type="InterPro" id="IPR000673">
    <property type="entry name" value="Sig_transdc_resp-reg_Me-estase"/>
</dbReference>
<keyword evidence="5 7" id="KW-0597">Phosphoprotein</keyword>
<dbReference type="CDD" id="cd16432">
    <property type="entry name" value="CheB_Rec"/>
    <property type="match status" value="1"/>
</dbReference>
<keyword evidence="3 5" id="KW-0378">Hydrolase</keyword>
<gene>
    <name evidence="5 11" type="primary">cheB</name>
    <name evidence="11" type="ORF">GN330_14310</name>
</gene>
<keyword evidence="12" id="KW-1185">Reference proteome</keyword>
<comment type="PTM">
    <text evidence="5">Phosphorylated by CheA. Phosphorylation of the N-terminal regulatory domain activates the methylesterase activity.</text>
</comment>
<dbReference type="GO" id="GO:0005737">
    <property type="term" value="C:cytoplasm"/>
    <property type="evidence" value="ECO:0007669"/>
    <property type="project" value="UniProtKB-SubCell"/>
</dbReference>
<sequence>MATSQGRGAVKPVRVLIIDDSATMRKIIRFALEADTGIEVVGEAPDPTEAFRLVDTLDPDVITLDIEMPKMNGIDFLRRVMKHRPRPVIMVSTLTVNGAATTIEALARGAFDCVAKPTLTDSASFAELAEKVRAAGARRRRAGAPERSPTPRGAGAPPVGELPTIGVKAIAVGASTGGVEALIAMLTAFPADCPPTVITQHMPANFTKSFAERLDRMCRPRVQEAQDRTALARGNVYVAPGGDQHLEVVRRGDGLESRLRAGETVSGHRPSVDVLMTSVAAAAVGDAVGVILTGMGKDGAQGLLAMRQAGARTIGQDEASSLIYGMPRVAFEVGAVEKQIALNGIARAIFVGAATRKEGTSCHS</sequence>
<comment type="caution">
    <text evidence="11">The sequence shown here is derived from an EMBL/GenBank/DDBJ whole genome shotgun (WGS) entry which is preliminary data.</text>
</comment>
<evidence type="ECO:0000313" key="12">
    <source>
        <dbReference type="Proteomes" id="UP000463224"/>
    </source>
</evidence>
<dbReference type="CDD" id="cd17541">
    <property type="entry name" value="REC_CheB-like"/>
    <property type="match status" value="1"/>
</dbReference>
<feature type="active site" evidence="5 6">
    <location>
        <position position="298"/>
    </location>
</feature>